<gene>
    <name evidence="1" type="ORF">PHACADRAFT_179078</name>
</gene>
<dbReference type="InParanoid" id="K5VSC8"/>
<dbReference type="EMBL" id="JH930480">
    <property type="protein sequence ID" value="EKM49680.1"/>
    <property type="molecule type" value="Genomic_DNA"/>
</dbReference>
<organism evidence="1 2">
    <name type="scientific">Phanerochaete carnosa (strain HHB-10118-sp)</name>
    <name type="common">White-rot fungus</name>
    <name type="synonym">Peniophora carnosa</name>
    <dbReference type="NCBI Taxonomy" id="650164"/>
    <lineage>
        <taxon>Eukaryota</taxon>
        <taxon>Fungi</taxon>
        <taxon>Dikarya</taxon>
        <taxon>Basidiomycota</taxon>
        <taxon>Agaricomycotina</taxon>
        <taxon>Agaricomycetes</taxon>
        <taxon>Polyporales</taxon>
        <taxon>Phanerochaetaceae</taxon>
        <taxon>Phanerochaete</taxon>
    </lineage>
</organism>
<dbReference type="GeneID" id="18909884"/>
<evidence type="ECO:0008006" key="3">
    <source>
        <dbReference type="Google" id="ProtNLM"/>
    </source>
</evidence>
<dbReference type="AlphaFoldDB" id="K5VSC8"/>
<dbReference type="KEGG" id="pco:PHACADRAFT_179078"/>
<reference evidence="1 2" key="1">
    <citation type="journal article" date="2012" name="BMC Genomics">
        <title>Comparative genomics of the white-rot fungi, Phanerochaete carnosa and P. chrysosporium, to elucidate the genetic basis of the distinct wood types they colonize.</title>
        <authorList>
            <person name="Suzuki H."/>
            <person name="MacDonald J."/>
            <person name="Syed K."/>
            <person name="Salamov A."/>
            <person name="Hori C."/>
            <person name="Aerts A."/>
            <person name="Henrissat B."/>
            <person name="Wiebenga A."/>
            <person name="vanKuyk P.A."/>
            <person name="Barry K."/>
            <person name="Lindquist E."/>
            <person name="LaButti K."/>
            <person name="Lapidus A."/>
            <person name="Lucas S."/>
            <person name="Coutinho P."/>
            <person name="Gong Y."/>
            <person name="Samejima M."/>
            <person name="Mahadevan R."/>
            <person name="Abou-Zaid M."/>
            <person name="de Vries R.P."/>
            <person name="Igarashi K."/>
            <person name="Yadav J.S."/>
            <person name="Grigoriev I.V."/>
            <person name="Master E.R."/>
        </authorList>
    </citation>
    <scope>NUCLEOTIDE SEQUENCE [LARGE SCALE GENOMIC DNA]</scope>
    <source>
        <strain evidence="1 2">HHB-10118-sp</strain>
    </source>
</reference>
<dbReference type="HOGENOM" id="CLU_060147_0_0_1"/>
<sequence>MTRVTCQVCGENVADQPSTTRGVHDIERELIPQRNDKIVAHDSEGFEAGQGKEVKVVSDFIARRAATEDINERLHMVWYCVEINSRPIQQAEREFFSTMKEVPVIAVMTKFDTYVQDVLQELEEAAEKEGRGVDEDELETQATQTAESRFKEHYCAPLQALLFPPKAVVALSHTHKSEPSDSRLTELIRQTMDALEPPQDSEVIASRHEEQRKLRELFATAQTVDVALKIEHSICLGMGENYGSLGERPISRERLLEPWNTVWSKEHDEQLFKHLDRRLQDRIDFSFRLIGHPESDDWLQIRRWNSPKLKFCAQLEQMVIDTVIIMKHIFLLHIEHLDVAERLIEWYDSRSATAQRVRQALVDVHNRNRTAIVGLSMHELYRMVNSLQFEAPDITLESMLPAPPPLVPLPSVRPLVAEAETRRDSRLSLVAKLFKKAEKQQK</sequence>
<dbReference type="InterPro" id="IPR027417">
    <property type="entry name" value="P-loop_NTPase"/>
</dbReference>
<dbReference type="Gene3D" id="3.40.50.300">
    <property type="entry name" value="P-loop containing nucleotide triphosphate hydrolases"/>
    <property type="match status" value="1"/>
</dbReference>
<protein>
    <recommendedName>
        <fullName evidence="3">G domain-containing protein</fullName>
    </recommendedName>
</protein>
<evidence type="ECO:0000313" key="2">
    <source>
        <dbReference type="Proteomes" id="UP000008370"/>
    </source>
</evidence>
<evidence type="ECO:0000313" key="1">
    <source>
        <dbReference type="EMBL" id="EKM49680.1"/>
    </source>
</evidence>
<dbReference type="Proteomes" id="UP000008370">
    <property type="component" value="Unassembled WGS sequence"/>
</dbReference>
<dbReference type="RefSeq" id="XP_007401738.1">
    <property type="nucleotide sequence ID" value="XM_007401676.1"/>
</dbReference>
<name>K5VSC8_PHACS</name>
<keyword evidence="2" id="KW-1185">Reference proteome</keyword>
<accession>K5VSC8</accession>
<dbReference type="OrthoDB" id="59699at2759"/>
<proteinExistence type="predicted"/>